<feature type="domain" description="ABC transmembrane type-1" evidence="9">
    <location>
        <begin position="102"/>
        <end position="318"/>
    </location>
</feature>
<reference evidence="10 11" key="1">
    <citation type="submission" date="2019-03" db="EMBL/GenBank/DDBJ databases">
        <title>Sequencing the genomes of 1000 actinobacteria strains.</title>
        <authorList>
            <person name="Klenk H.-P."/>
        </authorList>
    </citation>
    <scope>NUCLEOTIDE SEQUENCE [LARGE SCALE GENOMIC DNA]</scope>
    <source>
        <strain evidence="10 11">DSM 43805</strain>
    </source>
</reference>
<dbReference type="RefSeq" id="WP_133872114.1">
    <property type="nucleotide sequence ID" value="NZ_BOMD01000055.1"/>
</dbReference>
<comment type="caution">
    <text evidence="10">The sequence shown here is derived from an EMBL/GenBank/DDBJ whole genome shotgun (WGS) entry which is preliminary data.</text>
</comment>
<name>A0A4R6JMF7_9ACTN</name>
<feature type="transmembrane region" description="Helical" evidence="7">
    <location>
        <begin position="249"/>
        <end position="270"/>
    </location>
</feature>
<feature type="transmembrane region" description="Helical" evidence="7">
    <location>
        <begin position="190"/>
        <end position="212"/>
    </location>
</feature>
<evidence type="ECO:0000256" key="8">
    <source>
        <dbReference type="SAM" id="MobiDB-lite"/>
    </source>
</evidence>
<protein>
    <submittedName>
        <fullName evidence="10">N,N'-diacetylchitobiose transport system permease protein</fullName>
    </submittedName>
</protein>
<evidence type="ECO:0000256" key="4">
    <source>
        <dbReference type="ARBA" id="ARBA00022692"/>
    </source>
</evidence>
<dbReference type="PANTHER" id="PTHR43227:SF8">
    <property type="entry name" value="DIACETYLCHITOBIOSE UPTAKE SYSTEM PERMEASE PROTEIN DASB"/>
    <property type="match status" value="1"/>
</dbReference>
<dbReference type="Proteomes" id="UP000294901">
    <property type="component" value="Unassembled WGS sequence"/>
</dbReference>
<dbReference type="GO" id="GO:0055085">
    <property type="term" value="P:transmembrane transport"/>
    <property type="evidence" value="ECO:0007669"/>
    <property type="project" value="InterPro"/>
</dbReference>
<evidence type="ECO:0000256" key="1">
    <source>
        <dbReference type="ARBA" id="ARBA00004651"/>
    </source>
</evidence>
<evidence type="ECO:0000256" key="6">
    <source>
        <dbReference type="ARBA" id="ARBA00023136"/>
    </source>
</evidence>
<keyword evidence="2 7" id="KW-0813">Transport</keyword>
<dbReference type="InterPro" id="IPR000515">
    <property type="entry name" value="MetI-like"/>
</dbReference>
<evidence type="ECO:0000313" key="10">
    <source>
        <dbReference type="EMBL" id="TDO37500.1"/>
    </source>
</evidence>
<keyword evidence="5 7" id="KW-1133">Transmembrane helix</keyword>
<dbReference type="GO" id="GO:0005886">
    <property type="term" value="C:plasma membrane"/>
    <property type="evidence" value="ECO:0007669"/>
    <property type="project" value="UniProtKB-SubCell"/>
</dbReference>
<dbReference type="Gene3D" id="1.10.3720.10">
    <property type="entry name" value="MetI-like"/>
    <property type="match status" value="1"/>
</dbReference>
<feature type="transmembrane region" description="Helical" evidence="7">
    <location>
        <begin position="134"/>
        <end position="157"/>
    </location>
</feature>
<feature type="transmembrane region" description="Helical" evidence="7">
    <location>
        <begin position="40"/>
        <end position="60"/>
    </location>
</feature>
<evidence type="ECO:0000256" key="3">
    <source>
        <dbReference type="ARBA" id="ARBA00022475"/>
    </source>
</evidence>
<keyword evidence="4 7" id="KW-0812">Transmembrane</keyword>
<comment type="subcellular location">
    <subcellularLocation>
        <location evidence="1 7">Cell membrane</location>
        <topology evidence="1 7">Multi-pass membrane protein</topology>
    </subcellularLocation>
</comment>
<dbReference type="AlphaFoldDB" id="A0A4R6JMF7"/>
<feature type="transmembrane region" description="Helical" evidence="7">
    <location>
        <begin position="106"/>
        <end position="127"/>
    </location>
</feature>
<evidence type="ECO:0000313" key="11">
    <source>
        <dbReference type="Proteomes" id="UP000294901"/>
    </source>
</evidence>
<feature type="region of interest" description="Disordered" evidence="8">
    <location>
        <begin position="1"/>
        <end position="35"/>
    </location>
</feature>
<dbReference type="PROSITE" id="PS50928">
    <property type="entry name" value="ABC_TM1"/>
    <property type="match status" value="1"/>
</dbReference>
<evidence type="ECO:0000256" key="2">
    <source>
        <dbReference type="ARBA" id="ARBA00022448"/>
    </source>
</evidence>
<dbReference type="InterPro" id="IPR035906">
    <property type="entry name" value="MetI-like_sf"/>
</dbReference>
<evidence type="ECO:0000256" key="5">
    <source>
        <dbReference type="ARBA" id="ARBA00022989"/>
    </source>
</evidence>
<dbReference type="InterPro" id="IPR050809">
    <property type="entry name" value="UgpAE/MalFG_permease"/>
</dbReference>
<sequence>MSVVDSPATRRPRDPGGPQQNRVPGHAAPKRRKRDSGRTPWLLALPALLLIAGLLGYPLVRMVILSFQNMRLRELLSGRTPPWVGFDQYTRVLTDSVFWSVVGRTVAFTFVSVLVSVLFGLGIALLMRRVSRGVRLFMIVAMMFVWALPQLVAAQIFRWMTDSDFGVVNYLIDLLPGVSYQNHSWFVNPWQGWSVITTLVVWAGIPFLAITLNAGLTQVPKELLEAATVDGATAWQALRNITLPILKPLIMIVTTLSVIWNFGLFTQAWVLRDGHPEPQFQTLATYSYTQAFGQSRYSLGSAIAVITVILMLGVMIFYIRQMFRIGEVD</sequence>
<keyword evidence="6 7" id="KW-0472">Membrane</keyword>
<proteinExistence type="inferred from homology"/>
<dbReference type="PANTHER" id="PTHR43227">
    <property type="entry name" value="BLL4140 PROTEIN"/>
    <property type="match status" value="1"/>
</dbReference>
<dbReference type="OrthoDB" id="9804439at2"/>
<keyword evidence="11" id="KW-1185">Reference proteome</keyword>
<dbReference type="CDD" id="cd06261">
    <property type="entry name" value="TM_PBP2"/>
    <property type="match status" value="1"/>
</dbReference>
<dbReference type="SUPFAM" id="SSF161098">
    <property type="entry name" value="MetI-like"/>
    <property type="match status" value="1"/>
</dbReference>
<feature type="transmembrane region" description="Helical" evidence="7">
    <location>
        <begin position="297"/>
        <end position="319"/>
    </location>
</feature>
<keyword evidence="3" id="KW-1003">Cell membrane</keyword>
<dbReference type="EMBL" id="SNWR01000001">
    <property type="protein sequence ID" value="TDO37500.1"/>
    <property type="molecule type" value="Genomic_DNA"/>
</dbReference>
<comment type="similarity">
    <text evidence="7">Belongs to the binding-protein-dependent transport system permease family.</text>
</comment>
<accession>A0A4R6JMF7</accession>
<dbReference type="Pfam" id="PF00528">
    <property type="entry name" value="BPD_transp_1"/>
    <property type="match status" value="1"/>
</dbReference>
<organism evidence="10 11">
    <name type="scientific">Paractinoplanes brasiliensis</name>
    <dbReference type="NCBI Taxonomy" id="52695"/>
    <lineage>
        <taxon>Bacteria</taxon>
        <taxon>Bacillati</taxon>
        <taxon>Actinomycetota</taxon>
        <taxon>Actinomycetes</taxon>
        <taxon>Micromonosporales</taxon>
        <taxon>Micromonosporaceae</taxon>
        <taxon>Paractinoplanes</taxon>
    </lineage>
</organism>
<gene>
    <name evidence="10" type="ORF">C8E87_1129</name>
</gene>
<evidence type="ECO:0000256" key="7">
    <source>
        <dbReference type="RuleBase" id="RU363032"/>
    </source>
</evidence>
<evidence type="ECO:0000259" key="9">
    <source>
        <dbReference type="PROSITE" id="PS50928"/>
    </source>
</evidence>